<comment type="caution">
    <text evidence="1">The sequence shown here is derived from an EMBL/GenBank/DDBJ whole genome shotgun (WGS) entry which is preliminary data.</text>
</comment>
<reference evidence="1 2" key="1">
    <citation type="journal article" date="2019" name="Mol. Ecol. Resour.">
        <title>Improving Illumina assemblies with Hi-C and long reads: an example with the North African dromedary.</title>
        <authorList>
            <person name="Elbers J.P."/>
            <person name="Rogers M.F."/>
            <person name="Perelman P.L."/>
            <person name="Proskuryakova A.A."/>
            <person name="Serdyukova N.A."/>
            <person name="Johnson W.E."/>
            <person name="Horin P."/>
            <person name="Corander J."/>
            <person name="Murphy D."/>
            <person name="Burger P.A."/>
        </authorList>
    </citation>
    <scope>NUCLEOTIDE SEQUENCE [LARGE SCALE GENOMIC DNA]</scope>
    <source>
        <strain evidence="1">Drom800</strain>
        <tissue evidence="1">Blood</tissue>
    </source>
</reference>
<protein>
    <submittedName>
        <fullName evidence="1">Uncharacterized protein</fullName>
    </submittedName>
</protein>
<dbReference type="AlphaFoldDB" id="A0A5N4EFV7"/>
<accession>A0A5N4EFV7</accession>
<sequence length="69" mass="7819">MALLHSSHYNSITLPLTTGLDPATTGGHYYLSQRHYSSCDKYCSYHDSCRIHGTLCGFHSCNRYYHSTS</sequence>
<evidence type="ECO:0000313" key="1">
    <source>
        <dbReference type="EMBL" id="KAB1282383.1"/>
    </source>
</evidence>
<dbReference type="Proteomes" id="UP000299084">
    <property type="component" value="Unassembled WGS sequence"/>
</dbReference>
<gene>
    <name evidence="1" type="ORF">Cadr_000001829</name>
</gene>
<proteinExistence type="predicted"/>
<keyword evidence="2" id="KW-1185">Reference proteome</keyword>
<evidence type="ECO:0000313" key="2">
    <source>
        <dbReference type="Proteomes" id="UP000299084"/>
    </source>
</evidence>
<organism evidence="1 2">
    <name type="scientific">Camelus dromedarius</name>
    <name type="common">Dromedary</name>
    <name type="synonym">Arabian camel</name>
    <dbReference type="NCBI Taxonomy" id="9838"/>
    <lineage>
        <taxon>Eukaryota</taxon>
        <taxon>Metazoa</taxon>
        <taxon>Chordata</taxon>
        <taxon>Craniata</taxon>
        <taxon>Vertebrata</taxon>
        <taxon>Euteleostomi</taxon>
        <taxon>Mammalia</taxon>
        <taxon>Eutheria</taxon>
        <taxon>Laurasiatheria</taxon>
        <taxon>Artiodactyla</taxon>
        <taxon>Tylopoda</taxon>
        <taxon>Camelidae</taxon>
        <taxon>Camelus</taxon>
    </lineage>
</organism>
<name>A0A5N4EFV7_CAMDR</name>
<dbReference type="EMBL" id="JWIN03000002">
    <property type="protein sequence ID" value="KAB1282383.1"/>
    <property type="molecule type" value="Genomic_DNA"/>
</dbReference>